<geneLocation type="plasmid" evidence="3 4">
    <name>unnamed1</name>
</geneLocation>
<dbReference type="GO" id="GO:0003872">
    <property type="term" value="F:6-phosphofructokinase activity"/>
    <property type="evidence" value="ECO:0007669"/>
    <property type="project" value="InterPro"/>
</dbReference>
<dbReference type="CDD" id="cd24022">
    <property type="entry name" value="ASKHA_NBD_ParM_R1-like"/>
    <property type="match status" value="1"/>
</dbReference>
<evidence type="ECO:0000259" key="1">
    <source>
        <dbReference type="Pfam" id="PF06406"/>
    </source>
</evidence>
<evidence type="ECO:0000313" key="3">
    <source>
        <dbReference type="EMBL" id="QJE03698.1"/>
    </source>
</evidence>
<dbReference type="AlphaFoldDB" id="A0A7Z2W1Z1"/>
<evidence type="ECO:0000259" key="2">
    <source>
        <dbReference type="Pfam" id="PF21522"/>
    </source>
</evidence>
<dbReference type="GO" id="GO:0006002">
    <property type="term" value="P:fructose 6-phosphate metabolic process"/>
    <property type="evidence" value="ECO:0007669"/>
    <property type="project" value="InterPro"/>
</dbReference>
<gene>
    <name evidence="3" type="ORF">HH212_26755</name>
</gene>
<feature type="domain" description="Plasmid segregation protein ParM/StbA N-terminal" evidence="1">
    <location>
        <begin position="64"/>
        <end position="176"/>
    </location>
</feature>
<evidence type="ECO:0000313" key="4">
    <source>
        <dbReference type="Proteomes" id="UP000502415"/>
    </source>
</evidence>
<accession>A0A7Z2W1Z1</accession>
<dbReference type="RefSeq" id="WP_170205765.1">
    <property type="nucleotide sequence ID" value="NZ_CP051686.1"/>
</dbReference>
<protein>
    <submittedName>
        <fullName evidence="3">ParM/StbA family protein</fullName>
    </submittedName>
</protein>
<dbReference type="Pfam" id="PF21522">
    <property type="entry name" value="MreB-like_C"/>
    <property type="match status" value="1"/>
</dbReference>
<dbReference type="Proteomes" id="UP000502415">
    <property type="component" value="Plasmid unnamed1"/>
</dbReference>
<dbReference type="InterPro" id="IPR043129">
    <property type="entry name" value="ATPase_NBD"/>
</dbReference>
<name>A0A7Z2W1Z1_9BURK</name>
<dbReference type="InterPro" id="IPR056367">
    <property type="entry name" value="ASKHA_NBD_ParM_R1-like"/>
</dbReference>
<dbReference type="InterPro" id="IPR009440">
    <property type="entry name" value="ParM/StbA_N"/>
</dbReference>
<keyword evidence="3" id="KW-0614">Plasmid</keyword>
<organism evidence="3 4">
    <name type="scientific">Massilia forsythiae</name>
    <dbReference type="NCBI Taxonomy" id="2728020"/>
    <lineage>
        <taxon>Bacteria</taxon>
        <taxon>Pseudomonadati</taxon>
        <taxon>Pseudomonadota</taxon>
        <taxon>Betaproteobacteria</taxon>
        <taxon>Burkholderiales</taxon>
        <taxon>Oxalobacteraceae</taxon>
        <taxon>Telluria group</taxon>
        <taxon>Massilia</taxon>
    </lineage>
</organism>
<proteinExistence type="predicted"/>
<sequence length="380" mass="41030">MGNNTLAETLRVVGQDDGHDTVKTCIGWDPATKEFQYGYHKSRAVQGLEQVMALGRHGGVGGAYATDDQRFTIADGQGLLRSLDTRMENYALSSLNRVLVNHALSSCGLADTPIYLVTGLPVDQYYRNGAPNEEMIGSKMKNLAMSVQRIGAGPGIAKIVKQGVLSEGIAAFYDALIQPDGTLDAYIEELIARRPIGVVDVGGKTTDIVVISENARSVYPHRSGTENIGVLNLLDKVGERIKAEFQLNANPPTPYVEEACRTKRFELFGEFKDVSHIVEAACRDFLAEVQNFFVSKVGDGSDLGAILFVGGGAALIVSALGEDAFASVYKGRRIIAKDPEFANARGMWKYGMFVVSQAERAMPKEDVSKASRSSTVALNP</sequence>
<dbReference type="SUPFAM" id="SSF53067">
    <property type="entry name" value="Actin-like ATPase domain"/>
    <property type="match status" value="2"/>
</dbReference>
<dbReference type="InterPro" id="IPR022953">
    <property type="entry name" value="ATP_PFK"/>
</dbReference>
<feature type="domain" description="Actin homologue MreB-like C-terminal" evidence="2">
    <location>
        <begin position="198"/>
        <end position="320"/>
    </location>
</feature>
<dbReference type="KEGG" id="mfy:HH212_26755"/>
<reference evidence="3 4" key="1">
    <citation type="submission" date="2020-04" db="EMBL/GenBank/DDBJ databases">
        <title>Genome sequencing of novel species.</title>
        <authorList>
            <person name="Heo J."/>
            <person name="Kim S.-J."/>
            <person name="Kim J.-S."/>
            <person name="Hong S.-B."/>
            <person name="Kwon S.-W."/>
        </authorList>
    </citation>
    <scope>NUCLEOTIDE SEQUENCE [LARGE SCALE GENOMIC DNA]</scope>
    <source>
        <strain evidence="3 4">GN2-R2</strain>
        <plasmid evidence="3 4">unnamed1</plasmid>
    </source>
</reference>
<keyword evidence="4" id="KW-1185">Reference proteome</keyword>
<dbReference type="PRINTS" id="PR00476">
    <property type="entry name" value="PHFRCTKINASE"/>
</dbReference>
<dbReference type="Pfam" id="PF06406">
    <property type="entry name" value="StbA_N"/>
    <property type="match status" value="1"/>
</dbReference>
<dbReference type="Gene3D" id="3.30.420.40">
    <property type="match status" value="2"/>
</dbReference>
<dbReference type="InterPro" id="IPR049067">
    <property type="entry name" value="MreB-like_C"/>
</dbReference>
<dbReference type="EMBL" id="CP051686">
    <property type="protein sequence ID" value="QJE03698.1"/>
    <property type="molecule type" value="Genomic_DNA"/>
</dbReference>